<accession>A0ABU7F7L0</accession>
<sequence>MELSEQRDSGDFLRSSLSSLSTPAQPSYFNLDFPVGIQGSYTVWEFMGFKCFPKMGGKKHWSTIEKCISRICSLYRCKNVPSVHPHLRFFIHQSNWSSYIHPSCRRNVL</sequence>
<evidence type="ECO:0000313" key="3">
    <source>
        <dbReference type="Proteomes" id="UP001352852"/>
    </source>
</evidence>
<feature type="compositionally biased region" description="Basic and acidic residues" evidence="1">
    <location>
        <begin position="1"/>
        <end position="11"/>
    </location>
</feature>
<comment type="caution">
    <text evidence="2">The sequence shown here is derived from an EMBL/GenBank/DDBJ whole genome shotgun (WGS) entry which is preliminary data.</text>
</comment>
<evidence type="ECO:0000313" key="2">
    <source>
        <dbReference type="EMBL" id="MED6294300.1"/>
    </source>
</evidence>
<name>A0ABU7F7L0_9TELE</name>
<feature type="region of interest" description="Disordered" evidence="1">
    <location>
        <begin position="1"/>
        <end position="25"/>
    </location>
</feature>
<gene>
    <name evidence="2" type="ORF">CHARACLAT_019759</name>
</gene>
<dbReference type="Proteomes" id="UP001352852">
    <property type="component" value="Unassembled WGS sequence"/>
</dbReference>
<protein>
    <submittedName>
        <fullName evidence="2">Uncharacterized protein</fullName>
    </submittedName>
</protein>
<organism evidence="2 3">
    <name type="scientific">Characodon lateralis</name>
    <dbReference type="NCBI Taxonomy" id="208331"/>
    <lineage>
        <taxon>Eukaryota</taxon>
        <taxon>Metazoa</taxon>
        <taxon>Chordata</taxon>
        <taxon>Craniata</taxon>
        <taxon>Vertebrata</taxon>
        <taxon>Euteleostomi</taxon>
        <taxon>Actinopterygii</taxon>
        <taxon>Neopterygii</taxon>
        <taxon>Teleostei</taxon>
        <taxon>Neoteleostei</taxon>
        <taxon>Acanthomorphata</taxon>
        <taxon>Ovalentaria</taxon>
        <taxon>Atherinomorphae</taxon>
        <taxon>Cyprinodontiformes</taxon>
        <taxon>Goodeidae</taxon>
        <taxon>Characodon</taxon>
    </lineage>
</organism>
<keyword evidence="3" id="KW-1185">Reference proteome</keyword>
<feature type="compositionally biased region" description="Polar residues" evidence="1">
    <location>
        <begin position="15"/>
        <end position="25"/>
    </location>
</feature>
<reference evidence="2 3" key="1">
    <citation type="submission" date="2021-06" db="EMBL/GenBank/DDBJ databases">
        <authorList>
            <person name="Palmer J.M."/>
        </authorList>
    </citation>
    <scope>NUCLEOTIDE SEQUENCE [LARGE SCALE GENOMIC DNA]</scope>
    <source>
        <strain evidence="2 3">CL_MEX2019</strain>
        <tissue evidence="2">Muscle</tissue>
    </source>
</reference>
<proteinExistence type="predicted"/>
<evidence type="ECO:0000256" key="1">
    <source>
        <dbReference type="SAM" id="MobiDB-lite"/>
    </source>
</evidence>
<dbReference type="EMBL" id="JAHUTJ010075590">
    <property type="protein sequence ID" value="MED6294300.1"/>
    <property type="molecule type" value="Genomic_DNA"/>
</dbReference>